<name>A0A5E4S7V8_9BURK</name>
<dbReference type="AlphaFoldDB" id="A0A5E4S7V8"/>
<keyword evidence="2" id="KW-1185">Reference proteome</keyword>
<evidence type="ECO:0000313" key="2">
    <source>
        <dbReference type="Proteomes" id="UP000383971"/>
    </source>
</evidence>
<proteinExistence type="predicted"/>
<reference evidence="1 2" key="1">
    <citation type="submission" date="2019-08" db="EMBL/GenBank/DDBJ databases">
        <authorList>
            <person name="Peeters C."/>
        </authorList>
    </citation>
    <scope>NUCLEOTIDE SEQUENCE [LARGE SCALE GENOMIC DNA]</scope>
    <source>
        <strain evidence="1 2">LMG 31111</strain>
    </source>
</reference>
<evidence type="ECO:0000313" key="1">
    <source>
        <dbReference type="EMBL" id="VVD71385.1"/>
    </source>
</evidence>
<dbReference type="EMBL" id="CABPSE010000001">
    <property type="protein sequence ID" value="VVD71385.1"/>
    <property type="molecule type" value="Genomic_DNA"/>
</dbReference>
<gene>
    <name evidence="1" type="ORF">PCO31111_00639</name>
</gene>
<dbReference type="Proteomes" id="UP000383971">
    <property type="component" value="Unassembled WGS sequence"/>
</dbReference>
<accession>A0A5E4S7V8</accession>
<protein>
    <submittedName>
        <fullName evidence="1">Uncharacterized protein</fullName>
    </submittedName>
</protein>
<sequence length="41" mass="4839">MNRLCDLFDRVRHCRGERRSIGEAIMNFPNVGLDSDFERVN</sequence>
<organism evidence="1 2">
    <name type="scientific">Pandoraea communis</name>
    <dbReference type="NCBI Taxonomy" id="2508297"/>
    <lineage>
        <taxon>Bacteria</taxon>
        <taxon>Pseudomonadati</taxon>
        <taxon>Pseudomonadota</taxon>
        <taxon>Betaproteobacteria</taxon>
        <taxon>Burkholderiales</taxon>
        <taxon>Burkholderiaceae</taxon>
        <taxon>Pandoraea</taxon>
    </lineage>
</organism>